<evidence type="ECO:0000313" key="10">
    <source>
        <dbReference type="Proteomes" id="UP000243528"/>
    </source>
</evidence>
<reference evidence="9 10" key="1">
    <citation type="submission" date="2018-03" db="EMBL/GenBank/DDBJ databases">
        <title>Genomic Encyclopedia of Archaeal and Bacterial Type Strains, Phase II (KMG-II): from individual species to whole genera.</title>
        <authorList>
            <person name="Goeker M."/>
        </authorList>
    </citation>
    <scope>NUCLEOTIDE SEQUENCE [LARGE SCALE GENOMIC DNA]</scope>
    <source>
        <strain evidence="9 10">DSM 45211</strain>
    </source>
</reference>
<evidence type="ECO:0000256" key="5">
    <source>
        <dbReference type="ARBA" id="ARBA00023049"/>
    </source>
</evidence>
<comment type="cofactor">
    <cofactor evidence="6">
        <name>Zn(2+)</name>
        <dbReference type="ChEBI" id="CHEBI:29105"/>
    </cofactor>
    <text evidence="6">Binds 1 zinc ion per subunit.</text>
</comment>
<protein>
    <submittedName>
        <fullName evidence="9">Peptidase M48-like protein</fullName>
    </submittedName>
</protein>
<feature type="domain" description="Peptidase M48" evidence="8">
    <location>
        <begin position="291"/>
        <end position="421"/>
    </location>
</feature>
<feature type="transmembrane region" description="Helical" evidence="7">
    <location>
        <begin position="337"/>
        <end position="356"/>
    </location>
</feature>
<evidence type="ECO:0000256" key="4">
    <source>
        <dbReference type="ARBA" id="ARBA00022833"/>
    </source>
</evidence>
<evidence type="ECO:0000256" key="7">
    <source>
        <dbReference type="SAM" id="Phobius"/>
    </source>
</evidence>
<evidence type="ECO:0000256" key="1">
    <source>
        <dbReference type="ARBA" id="ARBA00022670"/>
    </source>
</evidence>
<name>A0A2P8EG98_9ACTN</name>
<evidence type="ECO:0000256" key="6">
    <source>
        <dbReference type="RuleBase" id="RU003983"/>
    </source>
</evidence>
<dbReference type="AlphaFoldDB" id="A0A2P8EG98"/>
<dbReference type="Proteomes" id="UP000243528">
    <property type="component" value="Unassembled WGS sequence"/>
</dbReference>
<dbReference type="InterPro" id="IPR001915">
    <property type="entry name" value="Peptidase_M48"/>
</dbReference>
<evidence type="ECO:0000256" key="3">
    <source>
        <dbReference type="ARBA" id="ARBA00022801"/>
    </source>
</evidence>
<dbReference type="EMBL" id="PYGE01000001">
    <property type="protein sequence ID" value="PSL08472.1"/>
    <property type="molecule type" value="Genomic_DNA"/>
</dbReference>
<keyword evidence="7" id="KW-0812">Transmembrane</keyword>
<keyword evidence="7" id="KW-0472">Membrane</keyword>
<keyword evidence="3 6" id="KW-0378">Hydrolase</keyword>
<keyword evidence="5 6" id="KW-0482">Metalloprotease</keyword>
<evidence type="ECO:0000313" key="9">
    <source>
        <dbReference type="EMBL" id="PSL08472.1"/>
    </source>
</evidence>
<comment type="caution">
    <text evidence="9">The sequence shown here is derived from an EMBL/GenBank/DDBJ whole genome shotgun (WGS) entry which is preliminary data.</text>
</comment>
<evidence type="ECO:0000256" key="2">
    <source>
        <dbReference type="ARBA" id="ARBA00022723"/>
    </source>
</evidence>
<organism evidence="9 10">
    <name type="scientific">Haloactinopolyspora alba</name>
    <dbReference type="NCBI Taxonomy" id="648780"/>
    <lineage>
        <taxon>Bacteria</taxon>
        <taxon>Bacillati</taxon>
        <taxon>Actinomycetota</taxon>
        <taxon>Actinomycetes</taxon>
        <taxon>Jiangellales</taxon>
        <taxon>Jiangellaceae</taxon>
        <taxon>Haloactinopolyspora</taxon>
    </lineage>
</organism>
<dbReference type="GO" id="GO:0006508">
    <property type="term" value="P:proteolysis"/>
    <property type="evidence" value="ECO:0007669"/>
    <property type="project" value="UniProtKB-KW"/>
</dbReference>
<proteinExistence type="inferred from homology"/>
<feature type="transmembrane region" description="Helical" evidence="7">
    <location>
        <begin position="314"/>
        <end position="331"/>
    </location>
</feature>
<accession>A0A2P8EG98</accession>
<dbReference type="Pfam" id="PF01435">
    <property type="entry name" value="Peptidase_M48"/>
    <property type="match status" value="1"/>
</dbReference>
<keyword evidence="10" id="KW-1185">Reference proteome</keyword>
<keyword evidence="2" id="KW-0479">Metal-binding</keyword>
<comment type="similarity">
    <text evidence="6">Belongs to the peptidase M48 family.</text>
</comment>
<keyword evidence="4 6" id="KW-0862">Zinc</keyword>
<keyword evidence="7" id="KW-1133">Transmembrane helix</keyword>
<sequence>MVPPPDEDYRRRIQFVQRLSVRDPDEYLLFCSQVARAAETDELPEHMRELRDDLAQCIRNSSHRPLTLDTPQWTNDEWMRDLWFDIFGPEPAPGDPYPVPGDAWGFTRRTTAMRALASHGMRPDCDIDEQTTTWCRTHRLDRDHLTAAHETAAGVAAPEVGDYRPEPPGYRDRLSRRVEEGARHAMPGEEWYTGESDLSTLLEADDHDVWWTEAKRLQTIVDEAATILKVDSPEVLHLCPDEPLDRKDAKCGSPAMLRMTRAKKRRHRRHVPRRFQLVLARQVAAQPDSVARGIIGHEMAHAARFHPRDRIRRRALVGGTYVATVVILTVIQELFSLTFPQSIPIVIPSMVALVAWHSWRRRREELACDVLAASIGMPITTEAAAWIADNYTGHVPTGLRWLVAPLREHPPWQTRLEAIRQATPSPEHEAPRV</sequence>
<keyword evidence="1 6" id="KW-0645">Protease</keyword>
<evidence type="ECO:0000259" key="8">
    <source>
        <dbReference type="Pfam" id="PF01435"/>
    </source>
</evidence>
<gene>
    <name evidence="9" type="ORF">CLV30_101444</name>
</gene>
<dbReference type="GO" id="GO:0046872">
    <property type="term" value="F:metal ion binding"/>
    <property type="evidence" value="ECO:0007669"/>
    <property type="project" value="UniProtKB-KW"/>
</dbReference>
<dbReference type="GO" id="GO:0004222">
    <property type="term" value="F:metalloendopeptidase activity"/>
    <property type="evidence" value="ECO:0007669"/>
    <property type="project" value="InterPro"/>
</dbReference>